<dbReference type="Proteomes" id="UP000095210">
    <property type="component" value="Chromosome"/>
</dbReference>
<evidence type="ECO:0000313" key="2">
    <source>
        <dbReference type="EMBL" id="AOS61006.1"/>
    </source>
</evidence>
<evidence type="ECO:0000256" key="1">
    <source>
        <dbReference type="SAM" id="MobiDB-lite"/>
    </source>
</evidence>
<name>A0AAC9MWF5_9PSEU</name>
<feature type="region of interest" description="Disordered" evidence="1">
    <location>
        <begin position="1"/>
        <end position="58"/>
    </location>
</feature>
<gene>
    <name evidence="2" type="ORF">TL08_00805</name>
</gene>
<accession>A0AAC9MWF5</accession>
<proteinExistence type="predicted"/>
<feature type="compositionally biased region" description="Basic and acidic residues" evidence="1">
    <location>
        <begin position="1"/>
        <end position="52"/>
    </location>
</feature>
<dbReference type="KEGG" id="ahm:TL08_00805"/>
<evidence type="ECO:0000313" key="3">
    <source>
        <dbReference type="Proteomes" id="UP000095210"/>
    </source>
</evidence>
<dbReference type="EMBL" id="CP014859">
    <property type="protein sequence ID" value="AOS61006.1"/>
    <property type="molecule type" value="Genomic_DNA"/>
</dbReference>
<dbReference type="Pfam" id="PF14013">
    <property type="entry name" value="MT0933_antitox"/>
    <property type="match status" value="1"/>
</dbReference>
<dbReference type="RefSeq" id="WP_084642353.1">
    <property type="nucleotide sequence ID" value="NZ_CP014859.1"/>
</dbReference>
<organism evidence="2 3">
    <name type="scientific">Actinoalloteichus hymeniacidonis</name>
    <dbReference type="NCBI Taxonomy" id="340345"/>
    <lineage>
        <taxon>Bacteria</taxon>
        <taxon>Bacillati</taxon>
        <taxon>Actinomycetota</taxon>
        <taxon>Actinomycetes</taxon>
        <taxon>Pseudonocardiales</taxon>
        <taxon>Pseudonocardiaceae</taxon>
        <taxon>Actinoalloteichus</taxon>
    </lineage>
</organism>
<sequence>MGLDDMKKKAQDFGEKHSDKLREGADKVGDTAKERLGGHEEQVDKVVGKGKDYIPGGE</sequence>
<dbReference type="AlphaFoldDB" id="A0AAC9MWF5"/>
<dbReference type="InterPro" id="IPR028037">
    <property type="entry name" value="Antitoxin_Rv0909/MT0933"/>
</dbReference>
<keyword evidence="3" id="KW-1185">Reference proteome</keyword>
<reference evidence="3" key="1">
    <citation type="submission" date="2016-03" db="EMBL/GenBank/DDBJ databases">
        <title>Complete genome sequence of the type strain Actinoalloteichus hymeniacidonis DSM 45092.</title>
        <authorList>
            <person name="Schaffert L."/>
            <person name="Albersmeier A."/>
            <person name="Winkler A."/>
            <person name="Kalinowski J."/>
            <person name="Zotchev S."/>
            <person name="Ruckert C."/>
        </authorList>
    </citation>
    <scope>NUCLEOTIDE SEQUENCE [LARGE SCALE GENOMIC DNA]</scope>
    <source>
        <strain evidence="3">HPA177(T) (DSM 45092(T))</strain>
    </source>
</reference>
<protein>
    <submittedName>
        <fullName evidence="2">Antitoxin protein</fullName>
    </submittedName>
</protein>